<reference evidence="1" key="2">
    <citation type="journal article" date="2024" name="Plant">
        <title>Genomic evolution and insights into agronomic trait innovations of Sesamum species.</title>
        <authorList>
            <person name="Miao H."/>
            <person name="Wang L."/>
            <person name="Qu L."/>
            <person name="Liu H."/>
            <person name="Sun Y."/>
            <person name="Le M."/>
            <person name="Wang Q."/>
            <person name="Wei S."/>
            <person name="Zheng Y."/>
            <person name="Lin W."/>
            <person name="Duan Y."/>
            <person name="Cao H."/>
            <person name="Xiong S."/>
            <person name="Wang X."/>
            <person name="Wei L."/>
            <person name="Li C."/>
            <person name="Ma Q."/>
            <person name="Ju M."/>
            <person name="Zhao R."/>
            <person name="Li G."/>
            <person name="Mu C."/>
            <person name="Tian Q."/>
            <person name="Mei H."/>
            <person name="Zhang T."/>
            <person name="Gao T."/>
            <person name="Zhang H."/>
        </authorList>
    </citation>
    <scope>NUCLEOTIDE SEQUENCE</scope>
    <source>
        <strain evidence="1">KEN1</strain>
    </source>
</reference>
<evidence type="ECO:0000313" key="1">
    <source>
        <dbReference type="EMBL" id="KAL0454678.1"/>
    </source>
</evidence>
<comment type="caution">
    <text evidence="1">The sequence shown here is derived from an EMBL/GenBank/DDBJ whole genome shotgun (WGS) entry which is preliminary data.</text>
</comment>
<proteinExistence type="predicted"/>
<organism evidence="1">
    <name type="scientific">Sesamum latifolium</name>
    <dbReference type="NCBI Taxonomy" id="2727402"/>
    <lineage>
        <taxon>Eukaryota</taxon>
        <taxon>Viridiplantae</taxon>
        <taxon>Streptophyta</taxon>
        <taxon>Embryophyta</taxon>
        <taxon>Tracheophyta</taxon>
        <taxon>Spermatophyta</taxon>
        <taxon>Magnoliopsida</taxon>
        <taxon>eudicotyledons</taxon>
        <taxon>Gunneridae</taxon>
        <taxon>Pentapetalae</taxon>
        <taxon>asterids</taxon>
        <taxon>lamiids</taxon>
        <taxon>Lamiales</taxon>
        <taxon>Pedaliaceae</taxon>
        <taxon>Sesamum</taxon>
    </lineage>
</organism>
<name>A0AAW2XKQ6_9LAMI</name>
<protein>
    <submittedName>
        <fullName evidence="1">Uncharacterized protein</fullName>
    </submittedName>
</protein>
<dbReference type="GO" id="GO:0007005">
    <property type="term" value="P:mitochondrion organization"/>
    <property type="evidence" value="ECO:0007669"/>
    <property type="project" value="InterPro"/>
</dbReference>
<dbReference type="AlphaFoldDB" id="A0AAW2XKQ6"/>
<dbReference type="PANTHER" id="PTHR13391:SF0">
    <property type="entry name" value="PROTEIN MISATO HOMOLOG 1"/>
    <property type="match status" value="1"/>
</dbReference>
<sequence length="179" mass="19403">MSLPFRMQPLGPSAQLSYTCGALDVNELVQMLAGQVRQNMVMALDIAMLLLCQNLHPLTPEIAENVEDMHALESMTIHGVFGSGCKRASLSEVKDAVQTAYSTAAERPRFSHLSVAQCPLPIPLPFPSIFGNLVGRHGELSATPVSESASRGSLEVHSIPLAARLRSSSSFCRFWRNPS</sequence>
<reference evidence="1" key="1">
    <citation type="submission" date="2020-06" db="EMBL/GenBank/DDBJ databases">
        <authorList>
            <person name="Li T."/>
            <person name="Hu X."/>
            <person name="Zhang T."/>
            <person name="Song X."/>
            <person name="Zhang H."/>
            <person name="Dai N."/>
            <person name="Sheng W."/>
            <person name="Hou X."/>
            <person name="Wei L."/>
        </authorList>
    </citation>
    <scope>NUCLEOTIDE SEQUENCE</scope>
    <source>
        <strain evidence="1">KEN1</strain>
        <tissue evidence="1">Leaf</tissue>
    </source>
</reference>
<dbReference type="EMBL" id="JACGWN010000003">
    <property type="protein sequence ID" value="KAL0454678.1"/>
    <property type="molecule type" value="Genomic_DNA"/>
</dbReference>
<gene>
    <name evidence="1" type="ORF">Slati_0807000</name>
</gene>
<dbReference type="PANTHER" id="PTHR13391">
    <property type="entry name" value="MITOCHONDRIAL DISTRIBUTION REGULATOR MISATO"/>
    <property type="match status" value="1"/>
</dbReference>
<dbReference type="InterPro" id="IPR049942">
    <property type="entry name" value="DML1/Misato"/>
</dbReference>
<accession>A0AAW2XKQ6</accession>
<dbReference type="GO" id="GO:0005737">
    <property type="term" value="C:cytoplasm"/>
    <property type="evidence" value="ECO:0007669"/>
    <property type="project" value="TreeGrafter"/>
</dbReference>